<dbReference type="Pfam" id="PF00534">
    <property type="entry name" value="Glycos_transf_1"/>
    <property type="match status" value="1"/>
</dbReference>
<dbReference type="GO" id="GO:0016757">
    <property type="term" value="F:glycosyltransferase activity"/>
    <property type="evidence" value="ECO:0007669"/>
    <property type="project" value="InterPro"/>
</dbReference>
<dbReference type="InterPro" id="IPR001296">
    <property type="entry name" value="Glyco_trans_1"/>
</dbReference>
<feature type="transmembrane region" description="Helical" evidence="2">
    <location>
        <begin position="103"/>
        <end position="125"/>
    </location>
</feature>
<dbReference type="GO" id="GO:0009103">
    <property type="term" value="P:lipopolysaccharide biosynthetic process"/>
    <property type="evidence" value="ECO:0007669"/>
    <property type="project" value="TreeGrafter"/>
</dbReference>
<evidence type="ECO:0000313" key="5">
    <source>
        <dbReference type="Proteomes" id="UP000229570"/>
    </source>
</evidence>
<dbReference type="Proteomes" id="UP000229570">
    <property type="component" value="Unassembled WGS sequence"/>
</dbReference>
<keyword evidence="2" id="KW-0812">Transmembrane</keyword>
<dbReference type="Gene3D" id="3.40.50.2000">
    <property type="entry name" value="Glycogen Phosphorylase B"/>
    <property type="match status" value="1"/>
</dbReference>
<feature type="domain" description="Glycosyl transferase family 1" evidence="3">
    <location>
        <begin position="212"/>
        <end position="332"/>
    </location>
</feature>
<evidence type="ECO:0000256" key="1">
    <source>
        <dbReference type="ARBA" id="ARBA00022679"/>
    </source>
</evidence>
<feature type="transmembrane region" description="Helical" evidence="2">
    <location>
        <begin position="155"/>
        <end position="173"/>
    </location>
</feature>
<comment type="caution">
    <text evidence="4">The sequence shown here is derived from an EMBL/GenBank/DDBJ whole genome shotgun (WGS) entry which is preliminary data.</text>
</comment>
<protein>
    <recommendedName>
        <fullName evidence="3">Glycosyl transferase family 1 domain-containing protein</fullName>
    </recommendedName>
</protein>
<dbReference type="PANTHER" id="PTHR46401:SF2">
    <property type="entry name" value="GLYCOSYLTRANSFERASE WBBK-RELATED"/>
    <property type="match status" value="1"/>
</dbReference>
<evidence type="ECO:0000313" key="4">
    <source>
        <dbReference type="EMBL" id="PIQ72519.1"/>
    </source>
</evidence>
<proteinExistence type="predicted"/>
<dbReference type="SUPFAM" id="SSF53756">
    <property type="entry name" value="UDP-Glycosyltransferase/glycogen phosphorylase"/>
    <property type="match status" value="1"/>
</dbReference>
<dbReference type="AlphaFoldDB" id="A0A2H0KMP4"/>
<keyword evidence="2" id="KW-0472">Membrane</keyword>
<accession>A0A2H0KMP4</accession>
<dbReference type="EMBL" id="PCVL01000032">
    <property type="protein sequence ID" value="PIQ72519.1"/>
    <property type="molecule type" value="Genomic_DNA"/>
</dbReference>
<keyword evidence="2" id="KW-1133">Transmembrane helix</keyword>
<evidence type="ECO:0000256" key="2">
    <source>
        <dbReference type="SAM" id="Phobius"/>
    </source>
</evidence>
<evidence type="ECO:0000259" key="3">
    <source>
        <dbReference type="Pfam" id="PF00534"/>
    </source>
</evidence>
<gene>
    <name evidence="4" type="ORF">COV86_02530</name>
</gene>
<sequence>MIDKKLFAKYNKKDGLLIISEYGLFQKGSTGLSRFAFNTAQSLKRSRIIILANKIDGDSQILEDNNSLLIRCYTKNSPISLLNIFLLALKFNKVQSVLFEFEFASYGNILSVLIIPFIVFLMRLFGKRVFFAIHQVTDDLKRLHQHLGLEKRSPLLWFFNLGLGWFYFSLGIFSEKLIVLEKEFMLRLAKFVNKNKMVIIPHGVENISLPINLSKKNEFVILVFGYIAWYKGLDRLIDSFNNIPSKINGKTIRLVIAGGYSQAQAGKSHYDRYYQLIINSASKNKRIRVTGFVPEEKIIDYYAAADLCLVPYREFVSSSGPFSLALSFAKPIILSKELKDYTKSADFEKALALSGLNQDELFIEINPAVLKATVKKIIFDRKYQKQLINFSSNLRKLRSWNKISRQYNKIFIYKKKGVFLPKIELNLKHKNLQINYS</sequence>
<dbReference type="PANTHER" id="PTHR46401">
    <property type="entry name" value="GLYCOSYLTRANSFERASE WBBK-RELATED"/>
    <property type="match status" value="1"/>
</dbReference>
<keyword evidence="1" id="KW-0808">Transferase</keyword>
<name>A0A2H0KMP4_9BACT</name>
<organism evidence="4 5">
    <name type="scientific">Candidatus Roizmanbacteria bacterium CG11_big_fil_rev_8_21_14_0_20_35_14</name>
    <dbReference type="NCBI Taxonomy" id="1974855"/>
    <lineage>
        <taxon>Bacteria</taxon>
        <taxon>Candidatus Roizmaniibacteriota</taxon>
    </lineage>
</organism>
<reference evidence="4 5" key="1">
    <citation type="submission" date="2017-09" db="EMBL/GenBank/DDBJ databases">
        <title>Depth-based differentiation of microbial function through sediment-hosted aquifers and enrichment of novel symbionts in the deep terrestrial subsurface.</title>
        <authorList>
            <person name="Probst A.J."/>
            <person name="Ladd B."/>
            <person name="Jarett J.K."/>
            <person name="Geller-Mcgrath D.E."/>
            <person name="Sieber C.M."/>
            <person name="Emerson J.B."/>
            <person name="Anantharaman K."/>
            <person name="Thomas B.C."/>
            <person name="Malmstrom R."/>
            <person name="Stieglmeier M."/>
            <person name="Klingl A."/>
            <person name="Woyke T."/>
            <person name="Ryan C.M."/>
            <person name="Banfield J.F."/>
        </authorList>
    </citation>
    <scope>NUCLEOTIDE SEQUENCE [LARGE SCALE GENOMIC DNA]</scope>
    <source>
        <strain evidence="4">CG11_big_fil_rev_8_21_14_0_20_35_14</strain>
    </source>
</reference>